<dbReference type="InterPro" id="IPR019152">
    <property type="entry name" value="DUF2046"/>
</dbReference>
<feature type="compositionally biased region" description="Polar residues" evidence="2">
    <location>
        <begin position="220"/>
        <end position="233"/>
    </location>
</feature>
<dbReference type="EMBL" id="LR003452">
    <property type="protein sequence ID" value="SVE73071.1"/>
    <property type="molecule type" value="mRNA"/>
</dbReference>
<feature type="coiled-coil region" evidence="1">
    <location>
        <begin position="248"/>
        <end position="275"/>
    </location>
</feature>
<dbReference type="AlphaFoldDB" id="A0A4Y7LVW8"/>
<proteinExistence type="evidence at transcript level"/>
<gene>
    <name evidence="3" type="primary">EOG090X09V8</name>
</gene>
<evidence type="ECO:0000256" key="1">
    <source>
        <dbReference type="SAM" id="Coils"/>
    </source>
</evidence>
<protein>
    <submittedName>
        <fullName evidence="3">EOG090X09V8</fullName>
    </submittedName>
</protein>
<sequence>MADSASESDCSVDGGPIMMPPSPVSREQLHKRIESLQQQNKVLKVELETYKLRVKQLQEENRSLRQASVNIQARAEQEEEFISNTLLKKIQALKKEKETLALNYEQEEECLTNDLSRKLNQLRQEKVQLEQTLEQEQECLVNKLMRKIEKLEAETHAKQNNLEQLRREKVELENTLEQEQEALVNKLWKRMDKLETEKRNLQIKLDQPVSAPASPRDASNGDSAPTNSTPEQLTSHIQWLRNEVARLKHQLTLSLQEQEEKMAHYAQEEKHIREENLRLQRRLQMEMERREALCRHLSESESSLEMEEERHYNELTGYGHVGSLGVSVTPVNRSRTTSSPVPTNRPLSPSLLTYNRDSLVGVPTAPSSIMGAGRDPFSPPSPMGRCPTCAQTISAPSSSPPHAGMSTGIPRSLMRISQERFVKPAVPPQTTSSQNPASPAASASHPRNSSGTSSPMDTSSGRI</sequence>
<keyword evidence="1" id="KW-0175">Coiled coil</keyword>
<name>A0A4Y7LVW8_9CRUS</name>
<feature type="region of interest" description="Disordered" evidence="2">
    <location>
        <begin position="330"/>
        <end position="352"/>
    </location>
</feature>
<feature type="compositionally biased region" description="Low complexity" evidence="2">
    <location>
        <begin position="432"/>
        <end position="463"/>
    </location>
</feature>
<reference evidence="3" key="1">
    <citation type="submission" date="2018-08" db="EMBL/GenBank/DDBJ databases">
        <authorList>
            <person name="Cornetti L."/>
        </authorList>
    </citation>
    <scope>NUCLEOTIDE SEQUENCE</scope>
    <source>
        <strain evidence="3">OM-SAIQ-clone2</strain>
    </source>
</reference>
<dbReference type="Pfam" id="PF09755">
    <property type="entry name" value="DUF2046"/>
    <property type="match status" value="1"/>
</dbReference>
<evidence type="ECO:0000313" key="3">
    <source>
        <dbReference type="EMBL" id="SVE73071.1"/>
    </source>
</evidence>
<feature type="region of interest" description="Disordered" evidence="2">
    <location>
        <begin position="1"/>
        <end position="27"/>
    </location>
</feature>
<feature type="region of interest" description="Disordered" evidence="2">
    <location>
        <begin position="393"/>
        <end position="463"/>
    </location>
</feature>
<organism evidence="3">
    <name type="scientific">Ceriodaphnia reticulata</name>
    <dbReference type="NCBI Taxonomy" id="302197"/>
    <lineage>
        <taxon>Eukaryota</taxon>
        <taxon>Metazoa</taxon>
        <taxon>Ecdysozoa</taxon>
        <taxon>Arthropoda</taxon>
        <taxon>Crustacea</taxon>
        <taxon>Branchiopoda</taxon>
        <taxon>Diplostraca</taxon>
        <taxon>Cladocera</taxon>
        <taxon>Anomopoda</taxon>
        <taxon>Daphniidae</taxon>
        <taxon>Ceriodaphnia</taxon>
    </lineage>
</organism>
<dbReference type="PANTHER" id="PTHR15276">
    <property type="entry name" value="H4 D10S170 PROTEIN-RELATED"/>
    <property type="match status" value="1"/>
</dbReference>
<evidence type="ECO:0000256" key="2">
    <source>
        <dbReference type="SAM" id="MobiDB-lite"/>
    </source>
</evidence>
<feature type="region of interest" description="Disordered" evidence="2">
    <location>
        <begin position="199"/>
        <end position="233"/>
    </location>
</feature>
<accession>A0A4Y7LVW8</accession>
<dbReference type="PANTHER" id="PTHR15276:SF0">
    <property type="entry name" value="COILED-COIL DOMAIN-CONTAINING PROTEIN 6"/>
    <property type="match status" value="1"/>
</dbReference>